<dbReference type="InterPro" id="IPR035093">
    <property type="entry name" value="RelE/ParE_toxin_dom_sf"/>
</dbReference>
<evidence type="ECO:0000256" key="1">
    <source>
        <dbReference type="ARBA" id="ARBA00006226"/>
    </source>
</evidence>
<organism evidence="4 5">
    <name type="scientific">Salinimicrobium profundisediminis</name>
    <dbReference type="NCBI Taxonomy" id="2994553"/>
    <lineage>
        <taxon>Bacteria</taxon>
        <taxon>Pseudomonadati</taxon>
        <taxon>Bacteroidota</taxon>
        <taxon>Flavobacteriia</taxon>
        <taxon>Flavobacteriales</taxon>
        <taxon>Flavobacteriaceae</taxon>
        <taxon>Salinimicrobium</taxon>
    </lineage>
</organism>
<evidence type="ECO:0000256" key="3">
    <source>
        <dbReference type="SAM" id="Phobius"/>
    </source>
</evidence>
<evidence type="ECO:0000256" key="2">
    <source>
        <dbReference type="ARBA" id="ARBA00022649"/>
    </source>
</evidence>
<dbReference type="InterPro" id="IPR007712">
    <property type="entry name" value="RelE/ParE_toxin"/>
</dbReference>
<dbReference type="InterPro" id="IPR051803">
    <property type="entry name" value="TA_system_RelE-like_toxin"/>
</dbReference>
<dbReference type="Pfam" id="PF05016">
    <property type="entry name" value="ParE_toxin"/>
    <property type="match status" value="1"/>
</dbReference>
<dbReference type="PANTHER" id="PTHR33755">
    <property type="entry name" value="TOXIN PARE1-RELATED"/>
    <property type="match status" value="1"/>
</dbReference>
<comment type="caution">
    <text evidence="4">The sequence shown here is derived from an EMBL/GenBank/DDBJ whole genome shotgun (WGS) entry which is preliminary data.</text>
</comment>
<dbReference type="Gene3D" id="3.30.2310.20">
    <property type="entry name" value="RelE-like"/>
    <property type="match status" value="1"/>
</dbReference>
<dbReference type="RefSeq" id="WP_266070843.1">
    <property type="nucleotide sequence ID" value="NZ_JAPJDA010000028.1"/>
</dbReference>
<name>A0A9X3I1Z7_9FLAO</name>
<protein>
    <submittedName>
        <fullName evidence="4">Type II toxin-antitoxin system RelE/ParE family toxin</fullName>
    </submittedName>
</protein>
<proteinExistence type="inferred from homology"/>
<evidence type="ECO:0000313" key="5">
    <source>
        <dbReference type="Proteomes" id="UP001148482"/>
    </source>
</evidence>
<comment type="similarity">
    <text evidence="1">Belongs to the RelE toxin family.</text>
</comment>
<keyword evidence="2" id="KW-1277">Toxin-antitoxin system</keyword>
<dbReference type="AlphaFoldDB" id="A0A9X3I1Z7"/>
<accession>A0A9X3I1Z7</accession>
<gene>
    <name evidence="4" type="ORF">OQ279_15135</name>
</gene>
<dbReference type="PANTHER" id="PTHR33755:SF8">
    <property type="entry name" value="TOXIN PARE2"/>
    <property type="match status" value="1"/>
</dbReference>
<keyword evidence="3" id="KW-0472">Membrane</keyword>
<dbReference type="EMBL" id="JAPJDA010000028">
    <property type="protein sequence ID" value="MCX2839481.1"/>
    <property type="molecule type" value="Genomic_DNA"/>
</dbReference>
<feature type="transmembrane region" description="Helical" evidence="3">
    <location>
        <begin position="66"/>
        <end position="85"/>
    </location>
</feature>
<dbReference type="Proteomes" id="UP001148482">
    <property type="component" value="Unassembled WGS sequence"/>
</dbReference>
<keyword evidence="3" id="KW-1133">Transmembrane helix</keyword>
<keyword evidence="3" id="KW-0812">Transmembrane</keyword>
<keyword evidence="5" id="KW-1185">Reference proteome</keyword>
<sequence length="97" mass="11544">MNYKVKFREEAQRDLFKAYSWYEDQKKGLGDEFTSEVENTTEYLKTNPEAFQLKRKGFREIGLKKFPYVMIYRLTGTLVLIFAIFHTHLNPNKKPSA</sequence>
<reference evidence="4" key="1">
    <citation type="submission" date="2022-11" db="EMBL/GenBank/DDBJ databases">
        <title>Salinimicrobium profundisediminis sp. nov., isolated from deep-sea sediment of the Mariana Trench.</title>
        <authorList>
            <person name="Fu H."/>
        </authorList>
    </citation>
    <scope>NUCLEOTIDE SEQUENCE</scope>
    <source>
        <strain evidence="4">MT39</strain>
    </source>
</reference>
<evidence type="ECO:0000313" key="4">
    <source>
        <dbReference type="EMBL" id="MCX2839481.1"/>
    </source>
</evidence>